<evidence type="ECO:0000313" key="2">
    <source>
        <dbReference type="EMBL" id="MFB2717547.1"/>
    </source>
</evidence>
<feature type="domain" description="Antirepressor protein C-terminal" evidence="1">
    <location>
        <begin position="6"/>
        <end position="84"/>
    </location>
</feature>
<dbReference type="RefSeq" id="WP_138436544.1">
    <property type="nucleotide sequence ID" value="NZ_JBHFLD010000036.1"/>
</dbReference>
<keyword evidence="3" id="KW-1185">Reference proteome</keyword>
<sequence length="92" mass="10615">MIPEYITLAEAAKTLNLGPRKMIQALKRRGIIDQHRLPNWRYTQRGLFKVETKAFNHPVRGLQHSAKTLVSPAGLEFLRKEFAEQIEMEKAS</sequence>
<name>A0ABV4WBK6_9GAMM</name>
<evidence type="ECO:0000259" key="1">
    <source>
        <dbReference type="Pfam" id="PF03374"/>
    </source>
</evidence>
<proteinExistence type="predicted"/>
<organism evidence="2 3">
    <name type="scientific">Marinobacter shengliensis</name>
    <dbReference type="NCBI Taxonomy" id="1389223"/>
    <lineage>
        <taxon>Bacteria</taxon>
        <taxon>Pseudomonadati</taxon>
        <taxon>Pseudomonadota</taxon>
        <taxon>Gammaproteobacteria</taxon>
        <taxon>Pseudomonadales</taxon>
        <taxon>Marinobacteraceae</taxon>
        <taxon>Marinobacter</taxon>
    </lineage>
</organism>
<dbReference type="Pfam" id="PF03374">
    <property type="entry name" value="ANT"/>
    <property type="match status" value="1"/>
</dbReference>
<gene>
    <name evidence="2" type="ORF">ACE05E_18880</name>
</gene>
<dbReference type="Proteomes" id="UP001576762">
    <property type="component" value="Unassembled WGS sequence"/>
</dbReference>
<comment type="caution">
    <text evidence="2">The sequence shown here is derived from an EMBL/GenBank/DDBJ whole genome shotgun (WGS) entry which is preliminary data.</text>
</comment>
<dbReference type="InterPro" id="IPR005039">
    <property type="entry name" value="Ant_C"/>
</dbReference>
<accession>A0ABV4WBK6</accession>
<dbReference type="EMBL" id="JBHFLD010000036">
    <property type="protein sequence ID" value="MFB2717547.1"/>
    <property type="molecule type" value="Genomic_DNA"/>
</dbReference>
<evidence type="ECO:0000313" key="3">
    <source>
        <dbReference type="Proteomes" id="UP001576762"/>
    </source>
</evidence>
<protein>
    <submittedName>
        <fullName evidence="2">Phage antirepressor KilAC domain-containing protein</fullName>
    </submittedName>
</protein>
<reference evidence="2 3" key="1">
    <citation type="submission" date="2024-09" db="EMBL/GenBank/DDBJ databases">
        <title>Draft genome sequences of 6 high pH adapted Marinobacter shengliensis sp. isolated from Mariana forearc serpentinite mud volcanoes.</title>
        <authorList>
            <person name="Elkassas S."/>
            <person name="Serres M."/>
            <person name="Michael N."/>
            <person name="Amina P."/>
            <person name="Teodora Z."/>
            <person name="Julie H."/>
        </authorList>
    </citation>
    <scope>NUCLEOTIDE SEQUENCE [LARGE SCALE GENOMIC DNA]</scope>
    <source>
        <strain evidence="2 3">EB4</strain>
    </source>
</reference>